<gene>
    <name evidence="1" type="ORF">GXP67_30730</name>
</gene>
<reference evidence="1 2" key="1">
    <citation type="submission" date="2020-01" db="EMBL/GenBank/DDBJ databases">
        <authorList>
            <person name="Kim M.K."/>
        </authorList>
    </citation>
    <scope>NUCLEOTIDE SEQUENCE [LARGE SCALE GENOMIC DNA]</scope>
    <source>
        <strain evidence="1 2">172606-1</strain>
    </source>
</reference>
<evidence type="ECO:0000313" key="1">
    <source>
        <dbReference type="EMBL" id="QHT70714.1"/>
    </source>
</evidence>
<dbReference type="Gene3D" id="2.60.120.200">
    <property type="match status" value="1"/>
</dbReference>
<dbReference type="AlphaFoldDB" id="A0A6C0GS81"/>
<accession>A0A6C0GS81</accession>
<keyword evidence="2" id="KW-1185">Reference proteome</keyword>
<dbReference type="InterPro" id="IPR013320">
    <property type="entry name" value="ConA-like_dom_sf"/>
</dbReference>
<dbReference type="Proteomes" id="UP000480178">
    <property type="component" value="Chromosome"/>
</dbReference>
<dbReference type="PANTHER" id="PTHR35332">
    <property type="entry name" value="REGULATION OF ENOLASE PROTEIN 1"/>
    <property type="match status" value="1"/>
</dbReference>
<evidence type="ECO:0000313" key="2">
    <source>
        <dbReference type="Proteomes" id="UP000480178"/>
    </source>
</evidence>
<proteinExistence type="predicted"/>
<dbReference type="InterPro" id="IPR009784">
    <property type="entry name" value="DUF1349"/>
</dbReference>
<dbReference type="PIRSF" id="PIRSF022704">
    <property type="entry name" value="UCP022704"/>
    <property type="match status" value="1"/>
</dbReference>
<dbReference type="Pfam" id="PF07081">
    <property type="entry name" value="DUF1349"/>
    <property type="match status" value="1"/>
</dbReference>
<dbReference type="GO" id="GO:0004553">
    <property type="term" value="F:hydrolase activity, hydrolyzing O-glycosyl compounds"/>
    <property type="evidence" value="ECO:0007669"/>
    <property type="project" value="UniProtKB-ARBA"/>
</dbReference>
<dbReference type="InterPro" id="IPR015987">
    <property type="entry name" value="UCP022704"/>
</dbReference>
<name>A0A6C0GS81_9BACT</name>
<dbReference type="GO" id="GO:0005975">
    <property type="term" value="P:carbohydrate metabolic process"/>
    <property type="evidence" value="ECO:0007669"/>
    <property type="project" value="UniProtKB-ARBA"/>
</dbReference>
<sequence length="204" mass="23639">MPLQNEYIQPHILDPSLQWFNPPRQYQVDEKALIIKPDAQTDFWQKTHYGFTPDNGHFLFAELAGDFVLSTTVIFYPRHQYDQAGLMIRFSPDCWLKTSVEYEPDGASKLGAVVTNHGYSDWSTQELLPFRNQISLRIRRESSDYIVEYLKEINLWVQLRMAHLFEDDGRQKVKAGIYACSPINVGYEAQFTSLQILSGRISQA</sequence>
<dbReference type="KEGG" id="rhoz:GXP67_30730"/>
<dbReference type="EMBL" id="CP048222">
    <property type="protein sequence ID" value="QHT70714.1"/>
    <property type="molecule type" value="Genomic_DNA"/>
</dbReference>
<dbReference type="PANTHER" id="PTHR35332:SF2">
    <property type="entry name" value="REGULATION OF ENOLASE PROTEIN 1"/>
    <property type="match status" value="1"/>
</dbReference>
<dbReference type="RefSeq" id="WP_162446689.1">
    <property type="nucleotide sequence ID" value="NZ_CP048222.1"/>
</dbReference>
<dbReference type="SUPFAM" id="SSF49899">
    <property type="entry name" value="Concanavalin A-like lectins/glucanases"/>
    <property type="match status" value="1"/>
</dbReference>
<protein>
    <submittedName>
        <fullName evidence="1">DUF1349 domain-containing protein</fullName>
    </submittedName>
</protein>
<organism evidence="1 2">
    <name type="scientific">Rhodocytophaga rosea</name>
    <dbReference type="NCBI Taxonomy" id="2704465"/>
    <lineage>
        <taxon>Bacteria</taxon>
        <taxon>Pseudomonadati</taxon>
        <taxon>Bacteroidota</taxon>
        <taxon>Cytophagia</taxon>
        <taxon>Cytophagales</taxon>
        <taxon>Rhodocytophagaceae</taxon>
        <taxon>Rhodocytophaga</taxon>
    </lineage>
</organism>